<dbReference type="EMBL" id="JTAK01000002">
    <property type="protein sequence ID" value="KHO65935.1"/>
    <property type="molecule type" value="Genomic_DNA"/>
</dbReference>
<dbReference type="CDD" id="cd13553">
    <property type="entry name" value="PBP2_NrtA_CpmA_like"/>
    <property type="match status" value="1"/>
</dbReference>
<evidence type="ECO:0000256" key="8">
    <source>
        <dbReference type="SAM" id="SignalP"/>
    </source>
</evidence>
<dbReference type="Pfam" id="PF13379">
    <property type="entry name" value="NMT1_2"/>
    <property type="match status" value="1"/>
</dbReference>
<dbReference type="InterPro" id="IPR006311">
    <property type="entry name" value="TAT_signal"/>
</dbReference>
<evidence type="ECO:0000256" key="5">
    <source>
        <dbReference type="ARBA" id="ARBA00022729"/>
    </source>
</evidence>
<reference evidence="9 10" key="1">
    <citation type="submission" date="2014-11" db="EMBL/GenBank/DDBJ databases">
        <title>Genome sequence of Pseudomonas tuomuerensis JCM 14085.</title>
        <authorList>
            <person name="Shin S.-K."/>
            <person name="Yi H."/>
        </authorList>
    </citation>
    <scope>NUCLEOTIDE SEQUENCE [LARGE SCALE GENOMIC DNA]</scope>
    <source>
        <strain evidence="9 10">JCM 14085</strain>
    </source>
</reference>
<comment type="similarity">
    <text evidence="7">Belongs to the CmpA/NrtA family.</text>
</comment>
<dbReference type="Proteomes" id="UP000030980">
    <property type="component" value="Unassembled WGS sequence"/>
</dbReference>
<gene>
    <name evidence="9" type="ORF">PT85_07875</name>
</gene>
<evidence type="ECO:0000256" key="6">
    <source>
        <dbReference type="ARBA" id="ARBA00023136"/>
    </source>
</evidence>
<keyword evidence="2" id="KW-0813">Transport</keyword>
<dbReference type="PROSITE" id="PS51318">
    <property type="entry name" value="TAT"/>
    <property type="match status" value="1"/>
</dbReference>
<dbReference type="OrthoDB" id="9815454at2"/>
<evidence type="ECO:0000256" key="7">
    <source>
        <dbReference type="ARBA" id="ARBA00024031"/>
    </source>
</evidence>
<protein>
    <submittedName>
        <fullName evidence="9">Nitrate transporter</fullName>
    </submittedName>
</protein>
<dbReference type="Gene3D" id="3.40.190.10">
    <property type="entry name" value="Periplasmic binding protein-like II"/>
    <property type="match status" value="2"/>
</dbReference>
<organism evidence="9 10">
    <name type="scientific">Pseudomonas flexibilis</name>
    <dbReference type="NCBI Taxonomy" id="706570"/>
    <lineage>
        <taxon>Bacteria</taxon>
        <taxon>Pseudomonadati</taxon>
        <taxon>Pseudomonadota</taxon>
        <taxon>Gammaproteobacteria</taxon>
        <taxon>Pseudomonadales</taxon>
        <taxon>Pseudomonadaceae</taxon>
        <taxon>Pseudomonas</taxon>
    </lineage>
</organism>
<proteinExistence type="inferred from homology"/>
<dbReference type="STRING" id="706570.PT85_07875"/>
<keyword evidence="10" id="KW-1185">Reference proteome</keyword>
<comment type="caution">
    <text evidence="9">The sequence shown here is derived from an EMBL/GenBank/DDBJ whole genome shotgun (WGS) entry which is preliminary data.</text>
</comment>
<evidence type="ECO:0000313" key="10">
    <source>
        <dbReference type="Proteomes" id="UP000030980"/>
    </source>
</evidence>
<keyword evidence="5 8" id="KW-0732">Signal</keyword>
<keyword evidence="3" id="KW-1003">Cell membrane</keyword>
<keyword evidence="6" id="KW-0472">Membrane</keyword>
<dbReference type="AlphaFoldDB" id="A0A0B3BTH2"/>
<comment type="subcellular location">
    <subcellularLocation>
        <location evidence="1">Endomembrane system</location>
    </subcellularLocation>
</comment>
<dbReference type="PANTHER" id="PTHR30024">
    <property type="entry name" value="ALIPHATIC SULFONATES-BINDING PROTEIN-RELATED"/>
    <property type="match status" value="1"/>
</dbReference>
<dbReference type="RefSeq" id="WP_027589788.1">
    <property type="nucleotide sequence ID" value="NZ_FMUP01000001.1"/>
</dbReference>
<dbReference type="GO" id="GO:0012505">
    <property type="term" value="C:endomembrane system"/>
    <property type="evidence" value="ECO:0007669"/>
    <property type="project" value="UniProtKB-SubCell"/>
</dbReference>
<dbReference type="InterPro" id="IPR044527">
    <property type="entry name" value="NrtA/CpmA_ABC-bd_dom"/>
</dbReference>
<evidence type="ECO:0000256" key="1">
    <source>
        <dbReference type="ARBA" id="ARBA00004308"/>
    </source>
</evidence>
<feature type="chain" id="PRO_5002081060" evidence="8">
    <location>
        <begin position="36"/>
        <end position="414"/>
    </location>
</feature>
<evidence type="ECO:0000256" key="2">
    <source>
        <dbReference type="ARBA" id="ARBA00022448"/>
    </source>
</evidence>
<accession>A0A0B3BTH2</accession>
<dbReference type="SUPFAM" id="SSF53850">
    <property type="entry name" value="Periplasmic binding protein-like II"/>
    <property type="match status" value="1"/>
</dbReference>
<feature type="signal peptide" evidence="8">
    <location>
        <begin position="1"/>
        <end position="35"/>
    </location>
</feature>
<evidence type="ECO:0000256" key="4">
    <source>
        <dbReference type="ARBA" id="ARBA00022519"/>
    </source>
</evidence>
<name>A0A0B3BTH2_9PSED</name>
<keyword evidence="4" id="KW-0997">Cell inner membrane</keyword>
<evidence type="ECO:0000256" key="3">
    <source>
        <dbReference type="ARBA" id="ARBA00022475"/>
    </source>
</evidence>
<evidence type="ECO:0000313" key="9">
    <source>
        <dbReference type="EMBL" id="KHO65935.1"/>
    </source>
</evidence>
<dbReference type="PANTHER" id="PTHR30024:SF7">
    <property type="entry name" value="NITRATE_NITRITE BINDING PROTEIN NRTA"/>
    <property type="match status" value="1"/>
</dbReference>
<sequence length="414" mass="44728">MNERDSTRRTFLKQSIAVAGLSLAAPAFLRSAAWAAGSDAPEKTDLRIGFIPLTDCASVVVAATQGFGSKYGLNITPSKEASWAGVRDKLNTGELDAAHVLYGMMYGAQLGLAGPQRDMAVLMGLNQNGQGITLSRQLREAGVTTGEQLAAHVKQSANPLTFAQTFPTGTHAMWLYYWLGAHGINPMSDVKTIVVPPPQMVANMRVGNMDGFCVGEPWGARAIFDKVGFTVATSQQIWPDHPEKVLGTTRAFVEQYPNTARALVMALLEAGRFIDANEENRRSTARLIAGKAYVNAPVQVIEQRFLGNYEDGLGNSWQDPHSMQFCRDGSVNFPYLSDGMWFLTQFRRWGLLTEDPDYAAVAAAVNQTRLFSEAAGALGLAVPASPLRSSTLIDGTVWNGSDPAGYARSFAIKA</sequence>